<evidence type="ECO:0000259" key="10">
    <source>
        <dbReference type="Pfam" id="PF01545"/>
    </source>
</evidence>
<feature type="region of interest" description="Disordered" evidence="8">
    <location>
        <begin position="140"/>
        <end position="161"/>
    </location>
</feature>
<dbReference type="Pfam" id="PF01545">
    <property type="entry name" value="Cation_efflux"/>
    <property type="match status" value="1"/>
</dbReference>
<proteinExistence type="inferred from homology"/>
<keyword evidence="3" id="KW-0813">Transport</keyword>
<keyword evidence="4 9" id="KW-0812">Transmembrane</keyword>
<dbReference type="EMBL" id="CAWUHC010000070">
    <property type="protein sequence ID" value="CAK7228132.1"/>
    <property type="molecule type" value="Genomic_DNA"/>
</dbReference>
<dbReference type="InterPro" id="IPR058533">
    <property type="entry name" value="Cation_efflux_TM"/>
</dbReference>
<evidence type="ECO:0000256" key="7">
    <source>
        <dbReference type="ARBA" id="ARBA00023136"/>
    </source>
</evidence>
<dbReference type="SUPFAM" id="SSF161111">
    <property type="entry name" value="Cation efflux protein transmembrane domain-like"/>
    <property type="match status" value="1"/>
</dbReference>
<dbReference type="InterPro" id="IPR002524">
    <property type="entry name" value="Cation_efflux"/>
</dbReference>
<name>A0ABP0C7Z5_9PEZI</name>
<dbReference type="NCBIfam" id="TIGR01297">
    <property type="entry name" value="CDF"/>
    <property type="match status" value="1"/>
</dbReference>
<evidence type="ECO:0000256" key="1">
    <source>
        <dbReference type="ARBA" id="ARBA00004141"/>
    </source>
</evidence>
<dbReference type="InterPro" id="IPR036837">
    <property type="entry name" value="Cation_efflux_CTD_sf"/>
</dbReference>
<evidence type="ECO:0000313" key="13">
    <source>
        <dbReference type="Proteomes" id="UP001642406"/>
    </source>
</evidence>
<keyword evidence="5" id="KW-0862">Zinc</keyword>
<dbReference type="Gene3D" id="1.20.1510.10">
    <property type="entry name" value="Cation efflux protein transmembrane domain"/>
    <property type="match status" value="1"/>
</dbReference>
<evidence type="ECO:0000256" key="6">
    <source>
        <dbReference type="ARBA" id="ARBA00022989"/>
    </source>
</evidence>
<keyword evidence="6 9" id="KW-1133">Transmembrane helix</keyword>
<feature type="domain" description="Cation efflux protein transmembrane" evidence="10">
    <location>
        <begin position="12"/>
        <end position="255"/>
    </location>
</feature>
<evidence type="ECO:0000256" key="3">
    <source>
        <dbReference type="ARBA" id="ARBA00022448"/>
    </source>
</evidence>
<evidence type="ECO:0000256" key="9">
    <source>
        <dbReference type="SAM" id="Phobius"/>
    </source>
</evidence>
<feature type="transmembrane region" description="Helical" evidence="9">
    <location>
        <begin position="12"/>
        <end position="32"/>
    </location>
</feature>
<evidence type="ECO:0000256" key="4">
    <source>
        <dbReference type="ARBA" id="ARBA00022692"/>
    </source>
</evidence>
<comment type="similarity">
    <text evidence="2">Belongs to the cation diffusion facilitator (CDF) transporter (TC 2.A.4) family. SLC30A subfamily.</text>
</comment>
<organism evidence="12 13">
    <name type="scientific">Sporothrix bragantina</name>
    <dbReference type="NCBI Taxonomy" id="671064"/>
    <lineage>
        <taxon>Eukaryota</taxon>
        <taxon>Fungi</taxon>
        <taxon>Dikarya</taxon>
        <taxon>Ascomycota</taxon>
        <taxon>Pezizomycotina</taxon>
        <taxon>Sordariomycetes</taxon>
        <taxon>Sordariomycetidae</taxon>
        <taxon>Ophiostomatales</taxon>
        <taxon>Ophiostomataceae</taxon>
        <taxon>Sporothrix</taxon>
    </lineage>
</organism>
<sequence length="439" mass="46796">MAFTLTPKKRLMATIAISFSFFVAEIVVAFMTRSLALLADAFHYMNDLIGFIVALVAVVISERSDFPQELSFGWQRARLLGAFFNGVFLLALGVSIFLQSIERFISLQEVDNPKLVLIMGCVGFGLNVLTASFLHEHDHGDGASHGGHSHAPNEESGHGHAHVEDDQALHATHAEHRHLKVRAKGGGRDLNMLGAMIHVLSDAANNVGVIIAAVVIWKTHYPGRFYADPGVSMAIAIMILLSSIPLVKNSGTILMESAPRGVDIQDVKHDLEKIDGIESVHELHIWRLDQQKAIASAHVVVSDQTVSSFMEKARTVSQCLHAYGIHSATLQPELSYSSQISLAGQGGNGQAGGVDGLIDGDLALAKKNQRGAVGADAPVDPGIGSSEGVELTTVTTSGTATGGSRRGSNAVSVIRRRRAEAGSCQIPCGTLCEDLMCCK</sequence>
<feature type="compositionally biased region" description="Basic and acidic residues" evidence="8">
    <location>
        <begin position="151"/>
        <end position="161"/>
    </location>
</feature>
<feature type="transmembrane region" description="Helical" evidence="9">
    <location>
        <begin position="82"/>
        <end position="101"/>
    </location>
</feature>
<evidence type="ECO:0000256" key="8">
    <source>
        <dbReference type="SAM" id="MobiDB-lite"/>
    </source>
</evidence>
<dbReference type="InterPro" id="IPR027469">
    <property type="entry name" value="Cation_efflux_TMD_sf"/>
</dbReference>
<evidence type="ECO:0000313" key="12">
    <source>
        <dbReference type="EMBL" id="CAK7228132.1"/>
    </source>
</evidence>
<feature type="transmembrane region" description="Helical" evidence="9">
    <location>
        <begin position="229"/>
        <end position="247"/>
    </location>
</feature>
<gene>
    <name evidence="12" type="ORF">SBRCBS47491_006800</name>
</gene>
<keyword evidence="7 9" id="KW-0472">Membrane</keyword>
<comment type="subcellular location">
    <subcellularLocation>
        <location evidence="1">Membrane</location>
        <topology evidence="1">Multi-pass membrane protein</topology>
    </subcellularLocation>
</comment>
<dbReference type="PANTHER" id="PTHR45820:SF5">
    <property type="entry name" value="DIFFUSION FACILITATOR FAMILY METAL ION TRANSPORTER, PUTATIVE-RELATED"/>
    <property type="match status" value="1"/>
</dbReference>
<feature type="transmembrane region" description="Helical" evidence="9">
    <location>
        <begin position="44"/>
        <end position="61"/>
    </location>
</feature>
<feature type="transmembrane region" description="Helical" evidence="9">
    <location>
        <begin position="113"/>
        <end position="134"/>
    </location>
</feature>
<dbReference type="SUPFAM" id="SSF160240">
    <property type="entry name" value="Cation efflux protein cytoplasmic domain-like"/>
    <property type="match status" value="1"/>
</dbReference>
<dbReference type="Proteomes" id="UP001642406">
    <property type="component" value="Unassembled WGS sequence"/>
</dbReference>
<feature type="domain" description="Cation efflux protein cytoplasmic" evidence="11">
    <location>
        <begin position="259"/>
        <end position="333"/>
    </location>
</feature>
<reference evidence="12 13" key="1">
    <citation type="submission" date="2024-01" db="EMBL/GenBank/DDBJ databases">
        <authorList>
            <person name="Allen C."/>
            <person name="Tagirdzhanova G."/>
        </authorList>
    </citation>
    <scope>NUCLEOTIDE SEQUENCE [LARGE SCALE GENOMIC DNA]</scope>
</reference>
<feature type="transmembrane region" description="Helical" evidence="9">
    <location>
        <begin position="190"/>
        <end position="217"/>
    </location>
</feature>
<protein>
    <submittedName>
        <fullName evidence="12">Uncharacterized protein</fullName>
    </submittedName>
</protein>
<evidence type="ECO:0000256" key="2">
    <source>
        <dbReference type="ARBA" id="ARBA00008873"/>
    </source>
</evidence>
<keyword evidence="13" id="KW-1185">Reference proteome</keyword>
<evidence type="ECO:0000256" key="5">
    <source>
        <dbReference type="ARBA" id="ARBA00022833"/>
    </source>
</evidence>
<evidence type="ECO:0000259" key="11">
    <source>
        <dbReference type="Pfam" id="PF16916"/>
    </source>
</evidence>
<dbReference type="PANTHER" id="PTHR45820">
    <property type="entry name" value="FI23527P1"/>
    <property type="match status" value="1"/>
</dbReference>
<dbReference type="Pfam" id="PF16916">
    <property type="entry name" value="ZT_dimer"/>
    <property type="match status" value="1"/>
</dbReference>
<accession>A0ABP0C7Z5</accession>
<dbReference type="InterPro" id="IPR027470">
    <property type="entry name" value="Cation_efflux_CTD"/>
</dbReference>
<comment type="caution">
    <text evidence="12">The sequence shown here is derived from an EMBL/GenBank/DDBJ whole genome shotgun (WGS) entry which is preliminary data.</text>
</comment>